<dbReference type="PROSITE" id="PS50088">
    <property type="entry name" value="ANK_REPEAT"/>
    <property type="match status" value="2"/>
</dbReference>
<protein>
    <recommendedName>
        <fullName evidence="6">Ankyrin</fullName>
    </recommendedName>
</protein>
<keyword evidence="2 3" id="KW-0040">ANK repeat</keyword>
<name>A0A9P7NGB1_9HYPO</name>
<evidence type="ECO:0000313" key="5">
    <source>
        <dbReference type="Proteomes" id="UP000748025"/>
    </source>
</evidence>
<dbReference type="AlphaFoldDB" id="A0A9P7NGB1"/>
<dbReference type="OrthoDB" id="194358at2759"/>
<keyword evidence="1" id="KW-0677">Repeat</keyword>
<dbReference type="InterPro" id="IPR036770">
    <property type="entry name" value="Ankyrin_rpt-contain_sf"/>
</dbReference>
<evidence type="ECO:0000256" key="1">
    <source>
        <dbReference type="ARBA" id="ARBA00022737"/>
    </source>
</evidence>
<dbReference type="PANTHER" id="PTHR24198">
    <property type="entry name" value="ANKYRIN REPEAT AND PROTEIN KINASE DOMAIN-CONTAINING PROTEIN"/>
    <property type="match status" value="1"/>
</dbReference>
<feature type="repeat" description="ANK" evidence="3">
    <location>
        <begin position="692"/>
        <end position="718"/>
    </location>
</feature>
<evidence type="ECO:0000256" key="2">
    <source>
        <dbReference type="ARBA" id="ARBA00023043"/>
    </source>
</evidence>
<accession>A0A9P7NGB1</accession>
<reference evidence="4" key="1">
    <citation type="journal article" date="2020" name="bioRxiv">
        <title>Whole genome comparisons of ergot fungi reveals the divergence and evolution of species within the genus Claviceps are the result of varying mechanisms driving genome evolution and host range expansion.</title>
        <authorList>
            <person name="Wyka S.A."/>
            <person name="Mondo S.J."/>
            <person name="Liu M."/>
            <person name="Dettman J."/>
            <person name="Nalam V."/>
            <person name="Broders K.D."/>
        </authorList>
    </citation>
    <scope>NUCLEOTIDE SEQUENCE</scope>
    <source>
        <strain evidence="4">CCC 602</strain>
    </source>
</reference>
<dbReference type="InterPro" id="IPR002110">
    <property type="entry name" value="Ankyrin_rpt"/>
</dbReference>
<evidence type="ECO:0000313" key="4">
    <source>
        <dbReference type="EMBL" id="KAG6017651.1"/>
    </source>
</evidence>
<comment type="caution">
    <text evidence="4">The sequence shown here is derived from an EMBL/GenBank/DDBJ whole genome shotgun (WGS) entry which is preliminary data.</text>
</comment>
<dbReference type="Pfam" id="PF13637">
    <property type="entry name" value="Ank_4"/>
    <property type="match status" value="1"/>
</dbReference>
<organism evidence="4 5">
    <name type="scientific">Claviceps pusilla</name>
    <dbReference type="NCBI Taxonomy" id="123648"/>
    <lineage>
        <taxon>Eukaryota</taxon>
        <taxon>Fungi</taxon>
        <taxon>Dikarya</taxon>
        <taxon>Ascomycota</taxon>
        <taxon>Pezizomycotina</taxon>
        <taxon>Sordariomycetes</taxon>
        <taxon>Hypocreomycetidae</taxon>
        <taxon>Hypocreales</taxon>
        <taxon>Clavicipitaceae</taxon>
        <taxon>Claviceps</taxon>
    </lineage>
</organism>
<evidence type="ECO:0000256" key="3">
    <source>
        <dbReference type="PROSITE-ProRule" id="PRU00023"/>
    </source>
</evidence>
<dbReference type="Proteomes" id="UP000748025">
    <property type="component" value="Unassembled WGS sequence"/>
</dbReference>
<dbReference type="PANTHER" id="PTHR24198:SF165">
    <property type="entry name" value="ANKYRIN REPEAT-CONTAINING PROTEIN-RELATED"/>
    <property type="match status" value="1"/>
</dbReference>
<sequence>MGATQKLALRSALEDSVARIASVFPQLTIEAVRQSDHVREQLDTLRDELRWILGMVSGLHRLVQYYEDDGQQILDANVPYCVLGRLGSFLTTIRENLGDLTVVSLQSTLRSLEPHLSVVALVCEDASSLSAIHHRLVSEPPAGEPSRPGLTSALPRGLEAGRKGSCARRSSLEGVFTNTESSFDDEIITSWMQELNLSCHGRPPLELFPELCLVRARNRQRPLYRVAASEWHRHADARWSVIKCEAEKLFSDPGRNNFIQWVLEFARARYPDPFECAGQPERAARIIELTNALEQGHLTPLHVSSMLGMSELCKSLMSRGSAVDSTGGFGSPLYCALWGPQLLVQFKQQSSWSAKLAMIEPANNDTIRVLVSSAVGFGFKPRLVPRSRDEATLASLGFVASVKTRDHEIFQTIMEKGGSLDQGFRTMLLCLFPGKVPSDLRELIARLCAIVLGYNLVLDRGQLPWERQDDIGPAICKIMKQNHPSLPRNTIIAIPAMSDEDFDLSVRDCVLNGDDMYLQRLALDARFDANLSFPQGEMENGTILHVVVSGQRHRMLRILASYGADFYAVDAYGRTPLMVVEDVKMLRLLVKRYGVSTESTDIDGRNIWHYVAATNDTKMMEWLCDNDPWRISNINSITNQGYSTLLESLLYIDTLVNERRHASPPRPHVAYMLLQQEHLDVTRGSADLPIGHIAVRWGELDLVNLLVRKGVDFAVLDGQGRSPLHHLNSSAEVGLVQRLVELCGRLPVLSRAGANPIQSLYANSFLKEPGGRLSNHPSCFKIITEPIVRVLLTLDILDAHNDAGQGCWALFCDAARHCFDRCSYMEGGVPKIVKHSFFYGLISLHQHDALEAHENETGRPAILSLASPHDNGTISWSLETNTLIAQTLRICLVSNMKRILHTQHAFGLMAEALWVGKHNVIELLATEMPLLEPSSNLGGLCVLEYAMKLENKRLLSFHHLFSHVTADQLNSMGPRLCALLFEPIIDMRRIEKLSILLDQGLCPNTRIIQVQVPEKDTTILSEAIAHDWPDIVAILLARGADPGLGRTHKAITTALERNSVDTLSQLIRQLDPRFDWNFTVYFQGIPGFNAIDVAIQARAHEALAMLFFRTNIKTIVHARSDVNRGTPAHLAAWRNDIASIRMLRQHGADLARTDDQGRTILHIAAEISSPELMEVAAEFCPLGATDFEGRTAGDVSASNLIVSWRCLR</sequence>
<gene>
    <name evidence="4" type="ORF">E4U43_000599</name>
</gene>
<proteinExistence type="predicted"/>
<dbReference type="SUPFAM" id="SSF48403">
    <property type="entry name" value="Ankyrin repeat"/>
    <property type="match status" value="2"/>
</dbReference>
<dbReference type="PROSITE" id="PS50297">
    <property type="entry name" value="ANK_REP_REGION"/>
    <property type="match status" value="1"/>
</dbReference>
<keyword evidence="5" id="KW-1185">Reference proteome</keyword>
<dbReference type="EMBL" id="SRPW01000118">
    <property type="protein sequence ID" value="KAG6017651.1"/>
    <property type="molecule type" value="Genomic_DNA"/>
</dbReference>
<dbReference type="Gene3D" id="1.25.40.20">
    <property type="entry name" value="Ankyrin repeat-containing domain"/>
    <property type="match status" value="3"/>
</dbReference>
<feature type="repeat" description="ANK" evidence="3">
    <location>
        <begin position="1123"/>
        <end position="1155"/>
    </location>
</feature>
<dbReference type="SMART" id="SM00248">
    <property type="entry name" value="ANK"/>
    <property type="match status" value="9"/>
</dbReference>
<evidence type="ECO:0008006" key="6">
    <source>
        <dbReference type="Google" id="ProtNLM"/>
    </source>
</evidence>